<dbReference type="Pfam" id="PF07687">
    <property type="entry name" value="M20_dimer"/>
    <property type="match status" value="1"/>
</dbReference>
<dbReference type="Gene3D" id="3.40.630.10">
    <property type="entry name" value="Zn peptidases"/>
    <property type="match status" value="1"/>
</dbReference>
<keyword evidence="2" id="KW-0479">Metal-binding</keyword>
<dbReference type="EMBL" id="LN555523">
    <property type="protein sequence ID" value="CED93614.1"/>
    <property type="molecule type" value="Genomic_DNA"/>
</dbReference>
<feature type="binding site" evidence="2">
    <location>
        <position position="119"/>
    </location>
    <ligand>
        <name>Mn(2+)</name>
        <dbReference type="ChEBI" id="CHEBI:29035"/>
        <label>2</label>
    </ligand>
</feature>
<feature type="binding site" evidence="2">
    <location>
        <position position="381"/>
    </location>
    <ligand>
        <name>Mn(2+)</name>
        <dbReference type="ChEBI" id="CHEBI:29035"/>
        <label>2</label>
    </ligand>
</feature>
<dbReference type="InterPro" id="IPR002933">
    <property type="entry name" value="Peptidase_M20"/>
</dbReference>
<keyword evidence="1" id="KW-0378">Hydrolase</keyword>
<dbReference type="GO" id="GO:0050118">
    <property type="term" value="F:N-acetyldiaminopimelate deacetylase activity"/>
    <property type="evidence" value="ECO:0007669"/>
    <property type="project" value="UniProtKB-ARBA"/>
</dbReference>
<proteinExistence type="predicted"/>
<accession>A0A1V1I2G4</accession>
<dbReference type="FunFam" id="3.30.70.360:FF:000001">
    <property type="entry name" value="N-acetyldiaminopimelate deacetylase"/>
    <property type="match status" value="1"/>
</dbReference>
<dbReference type="PANTHER" id="PTHR11014:SF63">
    <property type="entry name" value="METALLOPEPTIDASE, PUTATIVE (AFU_ORTHOLOGUE AFUA_6G09600)-RELATED"/>
    <property type="match status" value="1"/>
</dbReference>
<dbReference type="GO" id="GO:0046872">
    <property type="term" value="F:metal ion binding"/>
    <property type="evidence" value="ECO:0007669"/>
    <property type="project" value="UniProtKB-KW"/>
</dbReference>
<sequence>MAISQTLHKINMERGTIMNKMMEQALAIKDELVSYRRTIHANPEVGTHLPMTTKFVMDKLREFGYEPKEICDSGIVATISGPKPGKVFLLRADMDALPMAEKAEVEFKATNGCMHSCGHDMHTAMLLGAAKLLKENQDEIEGTVKLVFQPDEEGFTGAKKMIEAGVLQNPKVDAAMAAHVHSGTPSNVIVCGLGTSIGGCYRFRIVVNGTGCHGAMPETGVDPINIAVKIYESLQTILTREIAATNPAVITIGKFVGGEAPNIIPGEVVMEGTFRYLDKEMGEFVINRMDEIVTSTAKLLRGEAKLIELSSVPPLTNEKGFANEITGYMKDIVGEQAIVMFEGGGMGSEDFASFSHEVPSLYYIIGAGAKNENPLYGLPTHNENVVFNEDILPTGAALHAYSAISWLKNNK</sequence>
<comment type="cofactor">
    <cofactor evidence="2">
        <name>Mn(2+)</name>
        <dbReference type="ChEBI" id="CHEBI:29035"/>
    </cofactor>
    <text evidence="2">The Mn(2+) ion enhances activity.</text>
</comment>
<dbReference type="Gene3D" id="3.30.70.360">
    <property type="match status" value="1"/>
</dbReference>
<evidence type="ECO:0000256" key="1">
    <source>
        <dbReference type="ARBA" id="ARBA00022801"/>
    </source>
</evidence>
<feature type="binding site" evidence="2">
    <location>
        <position position="153"/>
    </location>
    <ligand>
        <name>Mn(2+)</name>
        <dbReference type="ChEBI" id="CHEBI:29035"/>
        <label>2</label>
    </ligand>
</feature>
<feature type="binding site" evidence="2">
    <location>
        <position position="179"/>
    </location>
    <ligand>
        <name>Mn(2+)</name>
        <dbReference type="ChEBI" id="CHEBI:29035"/>
        <label>2</label>
    </ligand>
</feature>
<dbReference type="SUPFAM" id="SSF53187">
    <property type="entry name" value="Zn-dependent exopeptidases"/>
    <property type="match status" value="1"/>
</dbReference>
<evidence type="ECO:0000313" key="5">
    <source>
        <dbReference type="Proteomes" id="UP000245622"/>
    </source>
</evidence>
<evidence type="ECO:0000259" key="3">
    <source>
        <dbReference type="Pfam" id="PF07687"/>
    </source>
</evidence>
<keyword evidence="5" id="KW-1185">Reference proteome</keyword>
<dbReference type="CDD" id="cd03886">
    <property type="entry name" value="M20_Acy1"/>
    <property type="match status" value="1"/>
</dbReference>
<dbReference type="Proteomes" id="UP000245622">
    <property type="component" value="Chromosome 1"/>
</dbReference>
<dbReference type="NCBIfam" id="TIGR01891">
    <property type="entry name" value="amidohydrolases"/>
    <property type="match status" value="1"/>
</dbReference>
<name>A0A1V1I2G4_9FIRM</name>
<feature type="domain" description="Peptidase M20 dimerisation" evidence="3">
    <location>
        <begin position="201"/>
        <end position="297"/>
    </location>
</feature>
<dbReference type="InterPro" id="IPR011650">
    <property type="entry name" value="Peptidase_M20_dimer"/>
</dbReference>
<reference evidence="4 5" key="1">
    <citation type="submission" date="2014-04" db="EMBL/GenBank/DDBJ databases">
        <authorList>
            <person name="Hornung B.V."/>
        </authorList>
    </citation>
    <scope>NUCLEOTIDE SEQUENCE [LARGE SCALE GENOMIC DNA]</scope>
    <source>
        <strain evidence="4 5">CRIB</strain>
    </source>
</reference>
<dbReference type="InterPro" id="IPR017439">
    <property type="entry name" value="Amidohydrolase"/>
</dbReference>
<gene>
    <name evidence="4" type="ORF">CRIB_862</name>
</gene>
<dbReference type="SUPFAM" id="SSF55031">
    <property type="entry name" value="Bacterial exopeptidase dimerisation domain"/>
    <property type="match status" value="1"/>
</dbReference>
<dbReference type="PANTHER" id="PTHR11014">
    <property type="entry name" value="PEPTIDASE M20 FAMILY MEMBER"/>
    <property type="match status" value="1"/>
</dbReference>
<keyword evidence="2" id="KW-0464">Manganese</keyword>
<evidence type="ECO:0000313" key="4">
    <source>
        <dbReference type="EMBL" id="CED93614.1"/>
    </source>
</evidence>
<dbReference type="AlphaFoldDB" id="A0A1V1I2G4"/>
<feature type="binding site" evidence="2">
    <location>
        <position position="117"/>
    </location>
    <ligand>
        <name>Mn(2+)</name>
        <dbReference type="ChEBI" id="CHEBI:29035"/>
        <label>2</label>
    </ligand>
</feature>
<dbReference type="Pfam" id="PF01546">
    <property type="entry name" value="Peptidase_M20"/>
    <property type="match status" value="1"/>
</dbReference>
<dbReference type="InterPro" id="IPR036264">
    <property type="entry name" value="Bact_exopeptidase_dim_dom"/>
</dbReference>
<dbReference type="PIRSF" id="PIRSF005962">
    <property type="entry name" value="Pept_M20D_amidohydro"/>
    <property type="match status" value="1"/>
</dbReference>
<organism evidence="4 5">
    <name type="scientific">Romboutsia ilealis</name>
    <dbReference type="NCBI Taxonomy" id="1115758"/>
    <lineage>
        <taxon>Bacteria</taxon>
        <taxon>Bacillati</taxon>
        <taxon>Bacillota</taxon>
        <taxon>Clostridia</taxon>
        <taxon>Peptostreptococcales</taxon>
        <taxon>Peptostreptococcaceae</taxon>
        <taxon>Romboutsia</taxon>
    </lineage>
</organism>
<evidence type="ECO:0000256" key="2">
    <source>
        <dbReference type="PIRSR" id="PIRSR005962-1"/>
    </source>
</evidence>
<protein>
    <submittedName>
        <fullName evidence="4">Peptidase, M20 family, Aminocyclase 1</fullName>
    </submittedName>
</protein>
<dbReference type="KEGG" id="ril:CRIB_862"/>
<dbReference type="GO" id="GO:0019877">
    <property type="term" value="P:diaminopimelate biosynthetic process"/>
    <property type="evidence" value="ECO:0007669"/>
    <property type="project" value="UniProtKB-ARBA"/>
</dbReference>